<dbReference type="GO" id="GO:0006427">
    <property type="term" value="P:histidyl-tRNA aminoacylation"/>
    <property type="evidence" value="ECO:0007669"/>
    <property type="project" value="UniProtKB-UniRule"/>
</dbReference>
<sequence length="387" mass="44483">MIKETARGTRDFLPEEVELRENMKETILKTYQKLGFKQIETPLIENIENLEGSEGGENLSLIFKILKRGEKLDLESKNLADLGLRYDLTLPLARYYANNQNNLEVPFKVVQVGNVFRAEKPQKGRFRQFIQCDIDIIGEDEVTAEIELIYATSRALKQLGFADFTIEINDRRYLKEKYLNAGFTEDKFMSFCIILDKIDKIGQEKVTEELVKAGYEAEKIDNLFKSFESECENEDLQFVMKSFEDAKDVKIKYNPFLIRGMGYYTGIIFEIKDNELGLAIAGGGRYDGMIGQFQKDKVSAVGFSIGFERVYEILKKLDHKKAEVKEKVALVYDKENVGKALAYLEEHGDKENQTIGIYRVKNKNKIGKLLKKIEQNGYGEIVKILND</sequence>
<dbReference type="GO" id="GO:0005524">
    <property type="term" value="F:ATP binding"/>
    <property type="evidence" value="ECO:0007669"/>
    <property type="project" value="UniProtKB-KW"/>
</dbReference>
<evidence type="ECO:0000313" key="10">
    <source>
        <dbReference type="EMBL" id="SMB90281.1"/>
    </source>
</evidence>
<dbReference type="PANTHER" id="PTHR11476">
    <property type="entry name" value="HISTIDYL-TRNA SYNTHETASE"/>
    <property type="match status" value="1"/>
</dbReference>
<dbReference type="EMBL" id="FWWT01000017">
    <property type="protein sequence ID" value="SMB90281.1"/>
    <property type="molecule type" value="Genomic_DNA"/>
</dbReference>
<feature type="binding site" evidence="8">
    <location>
        <position position="131"/>
    </location>
    <ligand>
        <name>L-histidine</name>
        <dbReference type="ChEBI" id="CHEBI:57595"/>
    </ligand>
</feature>
<evidence type="ECO:0000256" key="4">
    <source>
        <dbReference type="ARBA" id="ARBA00022840"/>
    </source>
</evidence>
<dbReference type="InterPro" id="IPR045864">
    <property type="entry name" value="aa-tRNA-synth_II/BPL/LPL"/>
</dbReference>
<dbReference type="PIRSF" id="PIRSF001549">
    <property type="entry name" value="His-tRNA_synth"/>
    <property type="match status" value="1"/>
</dbReference>
<dbReference type="GO" id="GO:0140096">
    <property type="term" value="F:catalytic activity, acting on a protein"/>
    <property type="evidence" value="ECO:0007669"/>
    <property type="project" value="UniProtKB-ARBA"/>
</dbReference>
<dbReference type="NCBIfam" id="TIGR00442">
    <property type="entry name" value="hisS"/>
    <property type="match status" value="1"/>
</dbReference>
<evidence type="ECO:0000256" key="3">
    <source>
        <dbReference type="ARBA" id="ARBA00022741"/>
    </source>
</evidence>
<evidence type="ECO:0000256" key="8">
    <source>
        <dbReference type="PIRSR" id="PIRSR001549-1"/>
    </source>
</evidence>
<evidence type="ECO:0000256" key="5">
    <source>
        <dbReference type="ARBA" id="ARBA00022917"/>
    </source>
</evidence>
<evidence type="ECO:0000256" key="2">
    <source>
        <dbReference type="ARBA" id="ARBA00012815"/>
    </source>
</evidence>
<feature type="binding site" evidence="8">
    <location>
        <begin position="263"/>
        <end position="264"/>
    </location>
    <ligand>
        <name>L-histidine</name>
        <dbReference type="ChEBI" id="CHEBI:57595"/>
    </ligand>
</feature>
<keyword evidence="11" id="KW-1185">Reference proteome</keyword>
<evidence type="ECO:0000256" key="6">
    <source>
        <dbReference type="ARBA" id="ARBA00047639"/>
    </source>
</evidence>
<evidence type="ECO:0000259" key="9">
    <source>
        <dbReference type="PROSITE" id="PS50862"/>
    </source>
</evidence>
<comment type="catalytic activity">
    <reaction evidence="6">
        <text>tRNA(His) + L-histidine + ATP = L-histidyl-tRNA(His) + AMP + diphosphate + H(+)</text>
        <dbReference type="Rhea" id="RHEA:17313"/>
        <dbReference type="Rhea" id="RHEA-COMP:9665"/>
        <dbReference type="Rhea" id="RHEA-COMP:9689"/>
        <dbReference type="ChEBI" id="CHEBI:15378"/>
        <dbReference type="ChEBI" id="CHEBI:30616"/>
        <dbReference type="ChEBI" id="CHEBI:33019"/>
        <dbReference type="ChEBI" id="CHEBI:57595"/>
        <dbReference type="ChEBI" id="CHEBI:78442"/>
        <dbReference type="ChEBI" id="CHEBI:78527"/>
        <dbReference type="ChEBI" id="CHEBI:456215"/>
        <dbReference type="EC" id="6.1.1.21"/>
    </reaction>
</comment>
<dbReference type="PROSITE" id="PS50862">
    <property type="entry name" value="AA_TRNA_LIGASE_II"/>
    <property type="match status" value="1"/>
</dbReference>
<dbReference type="Gene3D" id="3.30.930.10">
    <property type="entry name" value="Bira Bifunctional Protein, Domain 2"/>
    <property type="match status" value="1"/>
</dbReference>
<dbReference type="Proteomes" id="UP000192731">
    <property type="component" value="Unassembled WGS sequence"/>
</dbReference>
<feature type="binding site" evidence="8">
    <location>
        <position position="117"/>
    </location>
    <ligand>
        <name>L-histidine</name>
        <dbReference type="ChEBI" id="CHEBI:57595"/>
    </ligand>
</feature>
<dbReference type="GO" id="GO:0016740">
    <property type="term" value="F:transferase activity"/>
    <property type="evidence" value="ECO:0007669"/>
    <property type="project" value="UniProtKB-ARBA"/>
</dbReference>
<dbReference type="OrthoDB" id="9800814at2"/>
<dbReference type="PANTHER" id="PTHR11476:SF7">
    <property type="entry name" value="HISTIDINE--TRNA LIGASE"/>
    <property type="match status" value="1"/>
</dbReference>
<dbReference type="InterPro" id="IPR041715">
    <property type="entry name" value="HisRS-like_core"/>
</dbReference>
<keyword evidence="4" id="KW-0067">ATP-binding</keyword>
<comment type="similarity">
    <text evidence="1">Belongs to the class-II aminoacyl-tRNA synthetase family.</text>
</comment>
<feature type="binding site" evidence="8">
    <location>
        <position position="259"/>
    </location>
    <ligand>
        <name>L-histidine</name>
        <dbReference type="ChEBI" id="CHEBI:57595"/>
    </ligand>
</feature>
<feature type="binding site" evidence="8">
    <location>
        <begin position="87"/>
        <end position="89"/>
    </location>
    <ligand>
        <name>L-histidine</name>
        <dbReference type="ChEBI" id="CHEBI:57595"/>
    </ligand>
</feature>
<feature type="domain" description="Aminoacyl-transfer RNA synthetases class-II family profile" evidence="9">
    <location>
        <begin position="1"/>
        <end position="314"/>
    </location>
</feature>
<evidence type="ECO:0000256" key="7">
    <source>
        <dbReference type="NCBIfam" id="TIGR00442"/>
    </source>
</evidence>
<dbReference type="STRING" id="656914.SAMN00017405_1290"/>
<accession>A0A1W1VB51</accession>
<organism evidence="10 11">
    <name type="scientific">Desulfonispora thiosulfatigenes DSM 11270</name>
    <dbReference type="NCBI Taxonomy" id="656914"/>
    <lineage>
        <taxon>Bacteria</taxon>
        <taxon>Bacillati</taxon>
        <taxon>Bacillota</taxon>
        <taxon>Clostridia</taxon>
        <taxon>Eubacteriales</taxon>
        <taxon>Peptococcaceae</taxon>
        <taxon>Desulfonispora</taxon>
    </lineage>
</organism>
<dbReference type="AlphaFoldDB" id="A0A1W1VB51"/>
<proteinExistence type="inferred from homology"/>
<dbReference type="CDD" id="cd00773">
    <property type="entry name" value="HisRS-like_core"/>
    <property type="match status" value="1"/>
</dbReference>
<protein>
    <recommendedName>
        <fullName evidence="2 7">Histidine--tRNA ligase</fullName>
        <ecNumber evidence="2 7">6.1.1.21</ecNumber>
    </recommendedName>
</protein>
<dbReference type="InterPro" id="IPR006195">
    <property type="entry name" value="aa-tRNA-synth_II"/>
</dbReference>
<gene>
    <name evidence="10" type="ORF">SAMN00017405_1290</name>
</gene>
<keyword evidence="10" id="KW-0030">Aminoacyl-tRNA synthetase</keyword>
<dbReference type="EC" id="6.1.1.21" evidence="2 7"/>
<dbReference type="InterPro" id="IPR004516">
    <property type="entry name" value="HisRS/HisZ"/>
</dbReference>
<dbReference type="GO" id="GO:0005737">
    <property type="term" value="C:cytoplasm"/>
    <property type="evidence" value="ECO:0007669"/>
    <property type="project" value="UniProtKB-UniRule"/>
</dbReference>
<evidence type="ECO:0000313" key="11">
    <source>
        <dbReference type="Proteomes" id="UP000192731"/>
    </source>
</evidence>
<keyword evidence="3" id="KW-0547">Nucleotide-binding</keyword>
<keyword evidence="10" id="KW-0436">Ligase</keyword>
<evidence type="ECO:0000256" key="1">
    <source>
        <dbReference type="ARBA" id="ARBA00008226"/>
    </source>
</evidence>
<feature type="binding site" evidence="8">
    <location>
        <position position="135"/>
    </location>
    <ligand>
        <name>L-histidine</name>
        <dbReference type="ChEBI" id="CHEBI:57595"/>
    </ligand>
</feature>
<dbReference type="SUPFAM" id="SSF55681">
    <property type="entry name" value="Class II aaRS and biotin synthetases"/>
    <property type="match status" value="1"/>
</dbReference>
<keyword evidence="5" id="KW-0648">Protein biosynthesis</keyword>
<dbReference type="RefSeq" id="WP_143334243.1">
    <property type="nucleotide sequence ID" value="NZ_FWWT01000017.1"/>
</dbReference>
<dbReference type="GO" id="GO:0004821">
    <property type="term" value="F:histidine-tRNA ligase activity"/>
    <property type="evidence" value="ECO:0007669"/>
    <property type="project" value="UniProtKB-UniRule"/>
</dbReference>
<name>A0A1W1VB51_DESTI</name>
<dbReference type="Pfam" id="PF13393">
    <property type="entry name" value="tRNA-synt_His"/>
    <property type="match status" value="1"/>
</dbReference>
<reference evidence="10 11" key="1">
    <citation type="submission" date="2017-04" db="EMBL/GenBank/DDBJ databases">
        <authorList>
            <person name="Afonso C.L."/>
            <person name="Miller P.J."/>
            <person name="Scott M.A."/>
            <person name="Spackman E."/>
            <person name="Goraichik I."/>
            <person name="Dimitrov K.M."/>
            <person name="Suarez D.L."/>
            <person name="Swayne D.E."/>
        </authorList>
    </citation>
    <scope>NUCLEOTIDE SEQUENCE [LARGE SCALE GENOMIC DNA]</scope>
    <source>
        <strain evidence="10 11">DSM 11270</strain>
    </source>
</reference>
<dbReference type="InterPro" id="IPR015807">
    <property type="entry name" value="His-tRNA-ligase"/>
</dbReference>